<feature type="compositionally biased region" description="Low complexity" evidence="2">
    <location>
        <begin position="136"/>
        <end position="151"/>
    </location>
</feature>
<evidence type="ECO:0000256" key="2">
    <source>
        <dbReference type="SAM" id="MobiDB-lite"/>
    </source>
</evidence>
<accession>Q4SU00</accession>
<dbReference type="OrthoDB" id="429263at2759"/>
<reference evidence="3" key="1">
    <citation type="journal article" date="2004" name="Nature">
        <title>Genome duplication in the teleost fish Tetraodon nigroviridis reveals the early vertebrate proto-karyotype.</title>
        <authorList>
            <person name="Jaillon O."/>
            <person name="Aury J.-M."/>
            <person name="Brunet F."/>
            <person name="Petit J.-L."/>
            <person name="Stange-Thomann N."/>
            <person name="Mauceli E."/>
            <person name="Bouneau L."/>
            <person name="Fischer C."/>
            <person name="Ozouf-Costaz C."/>
            <person name="Bernot A."/>
            <person name="Nicaud S."/>
            <person name="Jaffe D."/>
            <person name="Fisher S."/>
            <person name="Lutfalla G."/>
            <person name="Dossat C."/>
            <person name="Segurens B."/>
            <person name="Dasilva C."/>
            <person name="Salanoubat M."/>
            <person name="Levy M."/>
            <person name="Boudet N."/>
            <person name="Castellano S."/>
            <person name="Anthouard V."/>
            <person name="Jubin C."/>
            <person name="Castelli V."/>
            <person name="Katinka M."/>
            <person name="Vacherie B."/>
            <person name="Biemont C."/>
            <person name="Skalli Z."/>
            <person name="Cattolico L."/>
            <person name="Poulain J."/>
            <person name="De Berardinis V."/>
            <person name="Cruaud C."/>
            <person name="Duprat S."/>
            <person name="Brottier P."/>
            <person name="Coutanceau J.-P."/>
            <person name="Gouzy J."/>
            <person name="Parra G."/>
            <person name="Lardier G."/>
            <person name="Chapple C."/>
            <person name="McKernan K.J."/>
            <person name="McEwan P."/>
            <person name="Bosak S."/>
            <person name="Kellis M."/>
            <person name="Volff J.-N."/>
            <person name="Guigo R."/>
            <person name="Zody M.C."/>
            <person name="Mesirov J."/>
            <person name="Lindblad-Toh K."/>
            <person name="Birren B."/>
            <person name="Nusbaum C."/>
            <person name="Kahn D."/>
            <person name="Robinson-Rechavi M."/>
            <person name="Laudet V."/>
            <person name="Schachter V."/>
            <person name="Quetier F."/>
            <person name="Saurin W."/>
            <person name="Scarpelli C."/>
            <person name="Wincker P."/>
            <person name="Lander E.S."/>
            <person name="Weissenbach J."/>
            <person name="Roest Crollius H."/>
        </authorList>
    </citation>
    <scope>NUCLEOTIDE SEQUENCE [LARGE SCALE GENOMIC DNA]</scope>
</reference>
<protein>
    <submittedName>
        <fullName evidence="3">(spotted green pufferfish) hypothetical protein</fullName>
    </submittedName>
</protein>
<feature type="compositionally biased region" description="Low complexity" evidence="2">
    <location>
        <begin position="187"/>
        <end position="198"/>
    </location>
</feature>
<feature type="compositionally biased region" description="Polar residues" evidence="2">
    <location>
        <begin position="159"/>
        <end position="168"/>
    </location>
</feature>
<gene>
    <name evidence="3" type="ORF">GSTENG00012695001</name>
</gene>
<organism evidence="3">
    <name type="scientific">Tetraodon nigroviridis</name>
    <name type="common">Spotted green pufferfish</name>
    <name type="synonym">Chelonodon nigroviridis</name>
    <dbReference type="NCBI Taxonomy" id="99883"/>
    <lineage>
        <taxon>Eukaryota</taxon>
        <taxon>Metazoa</taxon>
        <taxon>Chordata</taxon>
        <taxon>Craniata</taxon>
        <taxon>Vertebrata</taxon>
        <taxon>Euteleostomi</taxon>
        <taxon>Actinopterygii</taxon>
        <taxon>Neopterygii</taxon>
        <taxon>Teleostei</taxon>
        <taxon>Neoteleostei</taxon>
        <taxon>Acanthomorphata</taxon>
        <taxon>Eupercaria</taxon>
        <taxon>Tetraodontiformes</taxon>
        <taxon>Tetradontoidea</taxon>
        <taxon>Tetraodontidae</taxon>
        <taxon>Tetraodon</taxon>
    </lineage>
</organism>
<comment type="caution">
    <text evidence="3">The sequence shown here is derived from an EMBL/GenBank/DDBJ whole genome shotgun (WGS) entry which is preliminary data.</text>
</comment>
<dbReference type="GO" id="GO:0006493">
    <property type="term" value="P:protein O-linked glycosylation"/>
    <property type="evidence" value="ECO:0007669"/>
    <property type="project" value="TreeGrafter"/>
</dbReference>
<dbReference type="AlphaFoldDB" id="Q4SU00"/>
<dbReference type="KEGG" id="tng:GSTEN00012695G001"/>
<feature type="compositionally biased region" description="Polar residues" evidence="2">
    <location>
        <begin position="199"/>
        <end position="213"/>
    </location>
</feature>
<proteinExistence type="predicted"/>
<dbReference type="GO" id="GO:0005794">
    <property type="term" value="C:Golgi apparatus"/>
    <property type="evidence" value="ECO:0007669"/>
    <property type="project" value="TreeGrafter"/>
</dbReference>
<dbReference type="Gene3D" id="3.90.550.10">
    <property type="entry name" value="Spore Coat Polysaccharide Biosynthesis Protein SpsA, Chain A"/>
    <property type="match status" value="1"/>
</dbReference>
<dbReference type="PANTHER" id="PTHR11675">
    <property type="entry name" value="N-ACETYLGALACTOSAMINYLTRANSFERASE"/>
    <property type="match status" value="1"/>
</dbReference>
<reference evidence="3" key="2">
    <citation type="submission" date="2004-02" db="EMBL/GenBank/DDBJ databases">
        <authorList>
            <consortium name="Genoscope"/>
            <consortium name="Whitehead Institute Centre for Genome Research"/>
        </authorList>
    </citation>
    <scope>NUCLEOTIDE SEQUENCE</scope>
</reference>
<feature type="region of interest" description="Disordered" evidence="2">
    <location>
        <begin position="136"/>
        <end position="253"/>
    </location>
</feature>
<dbReference type="PANTHER" id="PTHR11675:SF8">
    <property type="entry name" value="POLYPEPTIDE N-ACETYLGALACTOSAMINYLTRANSFERASE 14"/>
    <property type="match status" value="1"/>
</dbReference>
<dbReference type="EMBL" id="CAAE01014054">
    <property type="protein sequence ID" value="CAF95882.1"/>
    <property type="molecule type" value="Genomic_DNA"/>
</dbReference>
<name>Q4SU00_TETNG</name>
<evidence type="ECO:0000313" key="3">
    <source>
        <dbReference type="EMBL" id="CAF95882.1"/>
    </source>
</evidence>
<sequence length="253" mass="27438">GFDWSLHFKWEQLSPEQRARRTDPAQPIKTPIIAGGLFVIDRSWFNHLGKYDTAMDIWGGENFATFVDAGEAAAVEPGGGLELGRGSPAGLHLPLQAWLQQAAASGRSPSACGSAAAVWRSSPAAEWVTCSGRSTRTFSRRATPTPTSRTRGAQRRCGWTTSASSTTPLVRRRGESSTEMYEGGWNSGRSSSANPSSGTWKTSTRNSRFQTTPIPSPALSDSGRTAWSRRGWKVRSFPSSPWPPVLENKRSAP</sequence>
<dbReference type="InterPro" id="IPR029044">
    <property type="entry name" value="Nucleotide-diphossugar_trans"/>
</dbReference>
<feature type="non-terminal residue" evidence="3">
    <location>
        <position position="253"/>
    </location>
</feature>
<evidence type="ECO:0000256" key="1">
    <source>
        <dbReference type="ARBA" id="ARBA00023157"/>
    </source>
</evidence>
<dbReference type="GO" id="GO:0004653">
    <property type="term" value="F:polypeptide N-acetylgalactosaminyltransferase activity"/>
    <property type="evidence" value="ECO:0007669"/>
    <property type="project" value="TreeGrafter"/>
</dbReference>
<keyword evidence="1" id="KW-1015">Disulfide bond</keyword>